<dbReference type="EMBL" id="JAJVDC020000133">
    <property type="protein sequence ID" value="KAL1622577.1"/>
    <property type="molecule type" value="Genomic_DNA"/>
</dbReference>
<feature type="repeat" description="ANK" evidence="6">
    <location>
        <begin position="2828"/>
        <end position="2860"/>
    </location>
</feature>
<dbReference type="Pfam" id="PF00023">
    <property type="entry name" value="Ank"/>
    <property type="match status" value="1"/>
</dbReference>
<dbReference type="PANTHER" id="PTHR45527">
    <property type="entry name" value="NONRIBOSOMAL PEPTIDE SYNTHETASE"/>
    <property type="match status" value="1"/>
</dbReference>
<name>A0ABR3SJW6_9PEZI</name>
<evidence type="ECO:0000256" key="2">
    <source>
        <dbReference type="ARBA" id="ARBA00022553"/>
    </source>
</evidence>
<feature type="domain" description="Carrier" evidence="7">
    <location>
        <begin position="768"/>
        <end position="844"/>
    </location>
</feature>
<dbReference type="InterPro" id="IPR001242">
    <property type="entry name" value="Condensation_dom"/>
</dbReference>
<dbReference type="SUPFAM" id="SSF47336">
    <property type="entry name" value="ACP-like"/>
    <property type="match status" value="2"/>
</dbReference>
<dbReference type="PROSITE" id="PS00012">
    <property type="entry name" value="PHOSPHOPANTETHEINE"/>
    <property type="match status" value="2"/>
</dbReference>
<keyword evidence="3" id="KW-0436">Ligase</keyword>
<dbReference type="InterPro" id="IPR006162">
    <property type="entry name" value="Ppantetheine_attach_site"/>
</dbReference>
<dbReference type="InterPro" id="IPR023213">
    <property type="entry name" value="CAT-like_dom_sf"/>
</dbReference>
<evidence type="ECO:0000313" key="9">
    <source>
        <dbReference type="Proteomes" id="UP001521116"/>
    </source>
</evidence>
<dbReference type="CDD" id="cd19545">
    <property type="entry name" value="FUM14_C_NRPS-like"/>
    <property type="match status" value="1"/>
</dbReference>
<dbReference type="Pfam" id="PF24883">
    <property type="entry name" value="NPHP3_N"/>
    <property type="match status" value="1"/>
</dbReference>
<feature type="repeat" description="ANK" evidence="6">
    <location>
        <begin position="2861"/>
        <end position="2893"/>
    </location>
</feature>
<dbReference type="Gene3D" id="1.25.40.20">
    <property type="entry name" value="Ankyrin repeat-containing domain"/>
    <property type="match status" value="2"/>
</dbReference>
<dbReference type="Gene3D" id="3.40.50.300">
    <property type="entry name" value="P-loop containing nucleotide triphosphate hydrolases"/>
    <property type="match status" value="1"/>
</dbReference>
<evidence type="ECO:0000256" key="6">
    <source>
        <dbReference type="PROSITE-ProRule" id="PRU00023"/>
    </source>
</evidence>
<dbReference type="Gene3D" id="1.10.1200.10">
    <property type="entry name" value="ACP-like"/>
    <property type="match status" value="2"/>
</dbReference>
<dbReference type="InterPro" id="IPR036736">
    <property type="entry name" value="ACP-like_sf"/>
</dbReference>
<dbReference type="Proteomes" id="UP001521116">
    <property type="component" value="Unassembled WGS sequence"/>
</dbReference>
<protein>
    <submittedName>
        <fullName evidence="8">NRPS</fullName>
    </submittedName>
</protein>
<reference evidence="8 9" key="1">
    <citation type="submission" date="2024-02" db="EMBL/GenBank/DDBJ databases">
        <title>De novo assembly and annotation of 12 fungi associated with fruit tree decline syndrome in Ontario, Canada.</title>
        <authorList>
            <person name="Sulman M."/>
            <person name="Ellouze W."/>
            <person name="Ilyukhin E."/>
        </authorList>
    </citation>
    <scope>NUCLEOTIDE SEQUENCE [LARGE SCALE GENOMIC DNA]</scope>
    <source>
        <strain evidence="8 9">M1-105</strain>
    </source>
</reference>
<dbReference type="InterPro" id="IPR027417">
    <property type="entry name" value="P-loop_NTPase"/>
</dbReference>
<dbReference type="InterPro" id="IPR009081">
    <property type="entry name" value="PP-bd_ACP"/>
</dbReference>
<keyword evidence="6" id="KW-0040">ANK repeat</keyword>
<dbReference type="Gene3D" id="3.30.559.10">
    <property type="entry name" value="Chloramphenicol acetyltransferase-like domain"/>
    <property type="match status" value="2"/>
</dbReference>
<keyword evidence="1" id="KW-0596">Phosphopantetheine</keyword>
<dbReference type="InterPro" id="IPR045851">
    <property type="entry name" value="AMP-bd_C_sf"/>
</dbReference>
<dbReference type="InterPro" id="IPR010071">
    <property type="entry name" value="AA_adenyl_dom"/>
</dbReference>
<evidence type="ECO:0000259" key="7">
    <source>
        <dbReference type="PROSITE" id="PS50075"/>
    </source>
</evidence>
<feature type="repeat" description="ANK" evidence="6">
    <location>
        <begin position="2601"/>
        <end position="2633"/>
    </location>
</feature>
<feature type="domain" description="Carrier" evidence="7">
    <location>
        <begin position="1563"/>
        <end position="1639"/>
    </location>
</feature>
<dbReference type="SUPFAM" id="SSF48403">
    <property type="entry name" value="Ankyrin repeat"/>
    <property type="match status" value="1"/>
</dbReference>
<dbReference type="InterPro" id="IPR056896">
    <property type="entry name" value="SIDD_N"/>
</dbReference>
<dbReference type="CDD" id="cd19542">
    <property type="entry name" value="CT_NRPS-like"/>
    <property type="match status" value="1"/>
</dbReference>
<dbReference type="InterPro" id="IPR056884">
    <property type="entry name" value="NPHP3-like_N"/>
</dbReference>
<dbReference type="PROSITE" id="PS50075">
    <property type="entry name" value="CARRIER"/>
    <property type="match status" value="2"/>
</dbReference>
<dbReference type="Pfam" id="PF00668">
    <property type="entry name" value="Condensation"/>
    <property type="match status" value="2"/>
</dbReference>
<dbReference type="CDD" id="cd05918">
    <property type="entry name" value="A_NRPS_SidN3_like"/>
    <property type="match status" value="1"/>
</dbReference>
<accession>A0ABR3SJW6</accession>
<organism evidence="8 9">
    <name type="scientific">Neofusicoccum ribis</name>
    <dbReference type="NCBI Taxonomy" id="45134"/>
    <lineage>
        <taxon>Eukaryota</taxon>
        <taxon>Fungi</taxon>
        <taxon>Dikarya</taxon>
        <taxon>Ascomycota</taxon>
        <taxon>Pezizomycotina</taxon>
        <taxon>Dothideomycetes</taxon>
        <taxon>Dothideomycetes incertae sedis</taxon>
        <taxon>Botryosphaeriales</taxon>
        <taxon>Botryosphaeriaceae</taxon>
        <taxon>Neofusicoccum</taxon>
    </lineage>
</organism>
<dbReference type="InterPro" id="IPR042099">
    <property type="entry name" value="ANL_N_sf"/>
</dbReference>
<dbReference type="SMART" id="SM00823">
    <property type="entry name" value="PKS_PP"/>
    <property type="match status" value="2"/>
</dbReference>
<proteinExistence type="inferred from homology"/>
<evidence type="ECO:0000313" key="8">
    <source>
        <dbReference type="EMBL" id="KAL1622577.1"/>
    </source>
</evidence>
<evidence type="ECO:0000256" key="4">
    <source>
        <dbReference type="ARBA" id="ARBA00022737"/>
    </source>
</evidence>
<evidence type="ECO:0000256" key="1">
    <source>
        <dbReference type="ARBA" id="ARBA00022450"/>
    </source>
</evidence>
<dbReference type="InterPro" id="IPR036770">
    <property type="entry name" value="Ankyrin_rpt-contain_sf"/>
</dbReference>
<dbReference type="SUPFAM" id="SSF56801">
    <property type="entry name" value="Acetyl-CoA synthetase-like"/>
    <property type="match status" value="2"/>
</dbReference>
<dbReference type="Pfam" id="PF00550">
    <property type="entry name" value="PP-binding"/>
    <property type="match status" value="2"/>
</dbReference>
<keyword evidence="4" id="KW-0677">Repeat</keyword>
<dbReference type="NCBIfam" id="TIGR01733">
    <property type="entry name" value="AA-adenyl-dom"/>
    <property type="match status" value="1"/>
</dbReference>
<dbReference type="PROSITE" id="PS50297">
    <property type="entry name" value="ANK_REP_REGION"/>
    <property type="match status" value="3"/>
</dbReference>
<comment type="caution">
    <text evidence="8">The sequence shown here is derived from an EMBL/GenBank/DDBJ whole genome shotgun (WGS) entry which is preliminary data.</text>
</comment>
<dbReference type="InterPro" id="IPR000873">
    <property type="entry name" value="AMP-dep_synth/lig_dom"/>
</dbReference>
<dbReference type="SUPFAM" id="SSF52777">
    <property type="entry name" value="CoA-dependent acyltransferases"/>
    <property type="match status" value="4"/>
</dbReference>
<dbReference type="InterPro" id="IPR002110">
    <property type="entry name" value="Ankyrin_rpt"/>
</dbReference>
<keyword evidence="2" id="KW-0597">Phosphoprotein</keyword>
<dbReference type="Pfam" id="PF00501">
    <property type="entry name" value="AMP-binding"/>
    <property type="match status" value="1"/>
</dbReference>
<dbReference type="InterPro" id="IPR020845">
    <property type="entry name" value="AMP-binding_CS"/>
</dbReference>
<dbReference type="InterPro" id="IPR020806">
    <property type="entry name" value="PKS_PP-bd"/>
</dbReference>
<dbReference type="Gene3D" id="3.30.559.30">
    <property type="entry name" value="Nonribosomal peptide synthetase, condensation domain"/>
    <property type="match status" value="3"/>
</dbReference>
<dbReference type="PROSITE" id="PS00455">
    <property type="entry name" value="AMP_BINDING"/>
    <property type="match status" value="1"/>
</dbReference>
<sequence length="2917" mass="318410">MAQQRMDSPIDAGPLALPDGEFKDQQCFVPLEAPFTTSQALGQDCTNADVLLLSWILVLSRYGDRSDVEFKWGYTKTNEDGTSETVEAILSAADVPFNLDDSASILLQTVKDVRKRTLPDDSSVSGTPETLFFTNSKDWNLKIEVVCKGDDDESDASQTGQLGLQASWRTLFMTQYMAERHALSAVDILNAIATNPGASISDLLRLTERDLSEIWRWNSTLPPTITKCMHELVAERTQAHPTALAIDAWDGRFTFAEVETQSTALAQHLAALGLGASMIAPLCFEKSRWTVVAVLAVMKTGAAFVLTDPSQPLARLQGIAAQVSATFVLTSAANAALGAAIAPAATVVPVSAATFSSALQPSTTLPPVPLDALMYVIFTSGSTGQPKGVMLSHGAYGSGTLPRAAAVGYDAASRVLDFASYAFDVSIDSMLATLAHGGCLCIPSDAERLDDLSGFIRRLRVTMANLTPSVARILDPDIVPGLRSLGVGGEAVTASDVAIWGRETRVVNGYGPSEVGVGCTTNHSAATGRPYVSIGPGTGGVMWIVDPEDHNVLLPVGTVGELLVEGPCVGEGYLGDPEKTAAAFIADPPWLVSGFGEVQGRRGRLYKTGDLVKYDPDGSGYLVFAGRKDTQVKLRGQRVELGEVEYHLRSQLPARVRVAAEVIKPEGGKEPTLVAFIFDPENEAAKDGSTDIQRISFTAEVAAVMKEMDGRLGSVLPKYMVPAAYISISHMPHLVSGKTDRKILRAVGASMVLQDLAKLRESAGDAQEPTTPVETSLRKIWSRLFNMPEGEIGINHSFFALGGDSVSAMKLVAAAREDGLGLSVSDIFTNPKLSAMAAVAQETEHVADTDVPAFSLIEPGWDVEAARSEAASLCGVDPSMIEDIYPCTPLQEVLMAFTARSTKSFVAQRIADIPDESAASKLAAAWEAAASSSPILRTRVVQFQDHGLLQVVVKEPISWDTAADLDAYIAAEKRDPMGLGTPLSRYALIHDRTLDKRHFVWTVHHALYDGWSTPLILERVQRAHQHLATPRPSQMKHFVAHLRRQPRATSEAYWQRALAGATGPQYPPLPSRTYLPQPDALVERRIALSRRGASAVMAGTLIRGAWALVAAQHAGADDVVFGETFTGRGVAVPGAELMEGPMITTVPVRVRVDRAAPVREFLLGIQEQGFARLPHEHLGMQHIRRVSADAQLACEVKMGLVIQPGEIEEGEAAGGADGLPPFRATDAAREALHFNSYPLMLVCSLQADGFLVMASFDSNLVAVPQMERVLAQLERVVGQLALEGNVSVGEISALTEQDQEQIWQWNRTPPAGIDQATPRLVAGHVAAGDPYPAVVVPWIVDPACHDRLMSIGAVGELVVEGPLASVDFVQDPVWLVNGSSSVPGRQGQVHRTGDLVRYSADGKITFVARKESKNQLQGRAVDLQEVERHLETLLPESTWVAAHIVQAQEPMLVAFVEAPVADTNDNSNLVELDLGEEQLPAFISRIVSVQLAERLIGLNKALSDVLPPYMIPGTYVPIQEMPMSRGEIDRTELDAISSGISGDLILRLRTAVTKLRASGVDRKPWTAKERKLQQLWSQFLGIDHSDIDRDDSFFRLGGDSIMAMRLVSAARQVGFKLSVADVFRRMRLSDMANALEETTAVPAQVQTFPAFSALDFEDADAFVSQGIQPALSDASWKIKDVLPVPDPQSRDLEATIGVTRSAVQYNMLYLPKSIDQSRLLECCQQLVSHHEILRTVFVQRRGSYFQVVLEELNAPVAEYQADQDNIDAFVNNLCASDLDAGLSLGEPFLKFLFIHGQQSENCLAIRLSHAQYDGISLPELIRQVELLYAGGTLPSTPDFSTYIHHLVRADQSASHAHWRALLANSTPTILDPTLTPAQKAAPAIFIKKPVDIANRPADITLSTLLTAAWALVLAQRLSLHDVCFGGVGTGRGTDVPGADAVMGPTYRFVPIRVTLERGTTAAELLRAVQDQRAGAVRFEDVGFAEAARCAGWEGAAFFDSVVHHQDVDDFDAMPFAGGTARVEIANPCAEPAWPVKVVSFAGEGRFWYGIQAGEERRGLVEGLLEEKSVVLRMADPLSIASGIAGLLNIAGLVFSRTYKFAKATKGAESNIKALADEVRTLAGLLQSLSLVATELETSPADSAFRPHHVISCQQLLLRIERRTKEADPTQYGENTARAFLKKLKWPFSSAETVELVTEVSRHQRLITVALSADSITSLQQLLSGQEGLREEVHDLKNELERRWALETRISLDTKRQEILQFFGSIDPAVNHETSMGLRHRETGGWLLRHENFLSWMNNMRAKLWLSGIPGAGKTILASAVIEESLRHSTQEKAVAYFYCDYKDERLQYLPNILGTIACQLARQDASQRNFQLLQDYYQLCHPLDRPVSLPKAQALIKIIQDMSVSFQEVSVVVDALDECGKNRTEVVEALASLNESVVSNVRTLFLSRDEPDIKNILDGFTHIPIAAHSDDLKIYVTDEIDTRTRKGKLRIKSLDLKHQVMERLINGAEGMFRWVACQLDYLCELPHDALSVESSTRVLDPESQTDEEDILKYCSSLLRKSVYGNTLELAHFTAFAFERSRPFWLLLEQAFLELTSTVTTNGVTPLHFAATLHIESLSEWLLEQGCDVNQLSKLGTTLHCVMLGPMAIIGQLSQLPHLPISLPSSASKGMLNLLSKNGADPTFTYVDVSGQHYNAMKIILMFDPSERNREELFSLIPGIMSCFDNGCLDIIEGWVDNEQYEKARIFLDTIGNQRLEDQLQKNVRDLAKRIDKPNSKAEAKSFQQNDLSAETYADHFESLSLAAKFNETNTLKKLLGASPADINRALDKGMTILHSAACNGSLSAAQYLIKSGAFIDAKDSSGQTPLHMSVYSRSPEVFKLLIEEGADLEQVDNAGQTSKHVQLQEFDATLQRRGIWI</sequence>
<dbReference type="SUPFAM" id="SSF52540">
    <property type="entry name" value="P-loop containing nucleoside triphosphate hydrolases"/>
    <property type="match status" value="1"/>
</dbReference>
<comment type="similarity">
    <text evidence="5">Belongs to the NRP synthetase family.</text>
</comment>
<keyword evidence="9" id="KW-1185">Reference proteome</keyword>
<gene>
    <name evidence="8" type="ORF">SLS56_008688</name>
</gene>
<dbReference type="Gene3D" id="3.40.50.12780">
    <property type="entry name" value="N-terminal domain of ligase-like"/>
    <property type="match status" value="1"/>
</dbReference>
<evidence type="ECO:0000256" key="5">
    <source>
        <dbReference type="ARBA" id="ARBA00029454"/>
    </source>
</evidence>
<dbReference type="SMART" id="SM00248">
    <property type="entry name" value="ANK"/>
    <property type="match status" value="4"/>
</dbReference>
<dbReference type="Pfam" id="PF24895">
    <property type="entry name" value="SIDD_N"/>
    <property type="match status" value="1"/>
</dbReference>
<evidence type="ECO:0000256" key="3">
    <source>
        <dbReference type="ARBA" id="ARBA00022598"/>
    </source>
</evidence>
<dbReference type="Gene3D" id="3.30.300.30">
    <property type="match status" value="2"/>
</dbReference>
<dbReference type="Gene3D" id="2.30.38.10">
    <property type="entry name" value="Luciferase, Domain 3"/>
    <property type="match status" value="1"/>
</dbReference>
<dbReference type="PANTHER" id="PTHR45527:SF3">
    <property type="entry name" value="SIDEROPHORE SYNTHETASE (EUROFUNG)"/>
    <property type="match status" value="1"/>
</dbReference>
<dbReference type="Pfam" id="PF12796">
    <property type="entry name" value="Ank_2"/>
    <property type="match status" value="1"/>
</dbReference>
<dbReference type="PROSITE" id="PS50088">
    <property type="entry name" value="ANK_REPEAT"/>
    <property type="match status" value="3"/>
</dbReference>